<keyword evidence="1" id="KW-0732">Signal</keyword>
<protein>
    <submittedName>
        <fullName evidence="2">Uncharacterized protein</fullName>
    </submittedName>
</protein>
<dbReference type="OrthoDB" id="5701298at2759"/>
<name>A0A1R0GSV7_9FUNG</name>
<dbReference type="Proteomes" id="UP000187455">
    <property type="component" value="Unassembled WGS sequence"/>
</dbReference>
<dbReference type="AlphaFoldDB" id="A0A1R0GSV7"/>
<dbReference type="EMBL" id="LSSL01003922">
    <property type="protein sequence ID" value="OLY79959.1"/>
    <property type="molecule type" value="Genomic_DNA"/>
</dbReference>
<sequence length="197" mass="22384">MKIFSLTSSIFWFGGLVVGGIGPGTDRTELYDFNKDFECNDGSFFGFQNEEKIKESYERGFKNGYAKCLSNRKARKHAHRSPITPRNVSFMKYSINNRCDNGQCDLDLIFGKRKTDVLARIQCVGCPNKISNLQCMNKLADELGEGRNQIKSSYFGCKSYGSWTFTPQKVGDGNQIEKMNVAKYGDLLPAPKRRRNR</sequence>
<proteinExistence type="predicted"/>
<organism evidence="2 3">
    <name type="scientific">Smittium mucronatum</name>
    <dbReference type="NCBI Taxonomy" id="133383"/>
    <lineage>
        <taxon>Eukaryota</taxon>
        <taxon>Fungi</taxon>
        <taxon>Fungi incertae sedis</taxon>
        <taxon>Zoopagomycota</taxon>
        <taxon>Kickxellomycotina</taxon>
        <taxon>Harpellomycetes</taxon>
        <taxon>Harpellales</taxon>
        <taxon>Legeriomycetaceae</taxon>
        <taxon>Smittium</taxon>
    </lineage>
</organism>
<accession>A0A1R0GSV7</accession>
<feature type="chain" id="PRO_5012458146" evidence="1">
    <location>
        <begin position="20"/>
        <end position="197"/>
    </location>
</feature>
<gene>
    <name evidence="2" type="ORF">AYI68_g5957</name>
</gene>
<evidence type="ECO:0000313" key="3">
    <source>
        <dbReference type="Proteomes" id="UP000187455"/>
    </source>
</evidence>
<keyword evidence="3" id="KW-1185">Reference proteome</keyword>
<dbReference type="STRING" id="133383.A0A1R0GSV7"/>
<feature type="signal peptide" evidence="1">
    <location>
        <begin position="1"/>
        <end position="19"/>
    </location>
</feature>
<evidence type="ECO:0000313" key="2">
    <source>
        <dbReference type="EMBL" id="OLY79959.1"/>
    </source>
</evidence>
<evidence type="ECO:0000256" key="1">
    <source>
        <dbReference type="SAM" id="SignalP"/>
    </source>
</evidence>
<reference evidence="2 3" key="1">
    <citation type="journal article" date="2016" name="Mol. Biol. Evol.">
        <title>Genome-Wide Survey of Gut Fungi (Harpellales) Reveals the First Horizontally Transferred Ubiquitin Gene from a Mosquito Host.</title>
        <authorList>
            <person name="Wang Y."/>
            <person name="White M.M."/>
            <person name="Kvist S."/>
            <person name="Moncalvo J.M."/>
        </authorList>
    </citation>
    <scope>NUCLEOTIDE SEQUENCE [LARGE SCALE GENOMIC DNA]</scope>
    <source>
        <strain evidence="2 3">ALG-7-W6</strain>
    </source>
</reference>
<comment type="caution">
    <text evidence="2">The sequence shown here is derived from an EMBL/GenBank/DDBJ whole genome shotgun (WGS) entry which is preliminary data.</text>
</comment>